<name>A0A8S5NCJ1_9CAUD</name>
<dbReference type="NCBIfam" id="TIGR01641">
    <property type="entry name" value="phageSPP1_gp7"/>
    <property type="match status" value="1"/>
</dbReference>
<accession>A0A8S5NCJ1</accession>
<reference evidence="2" key="1">
    <citation type="journal article" date="2021" name="Proc. Natl. Acad. Sci. U.S.A.">
        <title>A Catalog of Tens of Thousands of Viruses from Human Metagenomes Reveals Hidden Associations with Chronic Diseases.</title>
        <authorList>
            <person name="Tisza M.J."/>
            <person name="Buck C.B."/>
        </authorList>
    </citation>
    <scope>NUCLEOTIDE SEQUENCE</scope>
    <source>
        <strain evidence="2">Ct0Tg8</strain>
    </source>
</reference>
<evidence type="ECO:0000259" key="1">
    <source>
        <dbReference type="Pfam" id="PF04233"/>
    </source>
</evidence>
<feature type="domain" description="Phage head morphogenesis" evidence="1">
    <location>
        <begin position="169"/>
        <end position="257"/>
    </location>
</feature>
<proteinExistence type="predicted"/>
<evidence type="ECO:0000313" key="2">
    <source>
        <dbReference type="EMBL" id="DAD92095.1"/>
    </source>
</evidence>
<dbReference type="EMBL" id="BK015128">
    <property type="protein sequence ID" value="DAD92095.1"/>
    <property type="molecule type" value="Genomic_DNA"/>
</dbReference>
<organism evidence="2">
    <name type="scientific">Myoviridae sp. ct0Tg8</name>
    <dbReference type="NCBI Taxonomy" id="2826598"/>
    <lineage>
        <taxon>Viruses</taxon>
        <taxon>Duplodnaviria</taxon>
        <taxon>Heunggongvirae</taxon>
        <taxon>Uroviricota</taxon>
        <taxon>Caudoviricetes</taxon>
    </lineage>
</organism>
<sequence length="493" mass="56402">MDKADKELIKKQLSEYSLTNRAEFEAELNAAIMRGKVLPKELLSYSHMNNVNTELAKSLLSLGAGEDVCLPSEDISKGFKNAMKVLFNQKGSSFSIDIMADGNVQNLIEAHATVLDRNLQRVEMSDIMRQRLQRSNYIFSGIKTFHELNEAFPSLLDENGNRKPFERFLNDVQKINDTYNANYLRAEYNFVQSSAQMAAKWEQFAEDGDRYNLQYRTAGDSKVRPAHAALNGVTLPPSDPFWQTYYPPNGWNCRCTVVQVRKSKYPVTPHDEAMKRGEEALQDDTKGIFHFNPGIQQKTIPDYNPYTIRRCNDCDIAKGKIKLAKFIPENELCAACKLVRSIEQNKIDTEVSRSKINTAKKSLVNWYKENLPVGTLGKFIAKRFEVSASDGTNIIIKRSFYDESISKYQDDPMYPLKLEYAKKAHELIKTATLVDPNEKSIDHPDAYFKVYEIVDDCYKVEMKVKCNRDGNYMHILRVYKKSNDPSPSSCVSR</sequence>
<dbReference type="Pfam" id="PF04233">
    <property type="entry name" value="Phage_Mu_F"/>
    <property type="match status" value="1"/>
</dbReference>
<protein>
    <submittedName>
        <fullName evidence="2">Minor capsid component</fullName>
    </submittedName>
</protein>
<dbReference type="InterPro" id="IPR006528">
    <property type="entry name" value="Phage_head_morphogenesis_dom"/>
</dbReference>